<dbReference type="AlphaFoldDB" id="A0A317ZHI7"/>
<protein>
    <submittedName>
        <fullName evidence="1">Uncharacterized protein</fullName>
    </submittedName>
</protein>
<evidence type="ECO:0000313" key="1">
    <source>
        <dbReference type="EMBL" id="PXA02831.1"/>
    </source>
</evidence>
<organism evidence="1 2">
    <name type="scientific">Coraliomargarita sinensis</name>
    <dbReference type="NCBI Taxonomy" id="2174842"/>
    <lineage>
        <taxon>Bacteria</taxon>
        <taxon>Pseudomonadati</taxon>
        <taxon>Verrucomicrobiota</taxon>
        <taxon>Opitutia</taxon>
        <taxon>Puniceicoccales</taxon>
        <taxon>Coraliomargaritaceae</taxon>
        <taxon>Coraliomargarita</taxon>
    </lineage>
</organism>
<name>A0A317ZHI7_9BACT</name>
<dbReference type="EMBL" id="QHJQ01000024">
    <property type="protein sequence ID" value="PXA02831.1"/>
    <property type="molecule type" value="Genomic_DNA"/>
</dbReference>
<dbReference type="Proteomes" id="UP000247099">
    <property type="component" value="Unassembled WGS sequence"/>
</dbReference>
<keyword evidence="2" id="KW-1185">Reference proteome</keyword>
<comment type="caution">
    <text evidence="1">The sequence shown here is derived from an EMBL/GenBank/DDBJ whole genome shotgun (WGS) entry which is preliminary data.</text>
</comment>
<gene>
    <name evidence="1" type="ORF">DDZ13_15090</name>
</gene>
<proteinExistence type="predicted"/>
<accession>A0A317ZHI7</accession>
<sequence>MEGTRDDLLVSLFKDCHRRIEFNGKEKRSDLIEKREVFNELKAIHEKLRRDGVSVVWSKSLHRKKPVYKLTFRENYWQGYFVTIHSLTHVLLWAMRREYNLHNTSGYMSKLDKEGAKLTFKETKRIAALVKIERETCYVYLKSLDISIPWDAFDKLLNKPFNKSRGKKLIQYAITELNPTSR</sequence>
<dbReference type="InParanoid" id="A0A317ZHI7"/>
<reference evidence="1 2" key="1">
    <citation type="submission" date="2018-05" db="EMBL/GenBank/DDBJ databases">
        <title>Coraliomargarita sinensis sp. nov., isolated from a marine solar saltern.</title>
        <authorList>
            <person name="Zhou L.Y."/>
        </authorList>
    </citation>
    <scope>NUCLEOTIDE SEQUENCE [LARGE SCALE GENOMIC DNA]</scope>
    <source>
        <strain evidence="1 2">WN38</strain>
    </source>
</reference>
<evidence type="ECO:0000313" key="2">
    <source>
        <dbReference type="Proteomes" id="UP000247099"/>
    </source>
</evidence>